<proteinExistence type="predicted"/>
<sequence>MSTTEIKNVLATDARKNNPDSPAQLQNFQMLKKENTAQFGIHGSGGPMSSTDFSNTYMHQQNSAVLTSSQNYPRQQMSNMLSHFSQANHPLRSQKNSSIKFFGMRSPQSQQNDSQVIMDQDYMSAAYLDDPPAQNKRMNWTFLNERQDHKFFCESNRKIKKERLQRLLKIETECHQENDQLMRNLVSKQKRFNSQALSQKYYERVMTPLNVIDKVIQNSNNPNQNIQLKPFSKLNQTTVDIPKIEIPQNNFSFEQTITNKTHNPMIDMSNQKRNMKPFNTPAYFNDSKKFSVSFANQTQYRVSTAINTNIDDNYSLNQKENSHLRSAIQKPSFLQYLHDPLNQEVFEMSKFTQQNKSSQQSKKIRSRSMKFNYGARNSIQTHLSQSYSQNNQTRPGTNTSRPITQNSRLYVRENRALNRILEQNQKLDQRLQIMSNQDLKANQEYKKEVAQIINKIEQEFNTDEDQPMKQKTSFVQNDRDTMLLADDDELEIDDNSESSPAKSRLTTKSKQTLGQTYEEEYTVDPMKEYKQTSLTNTIEPQQISRKMGKQQLISCENPFNRMRIRESDIPLDVLYNKEVNAMKKNEKTHNLQERPLSFSVWKNFDGSEGHDMTRIHVNQQEFILEHEFKRKNLPKDKQIILAPDADVGIPSSNHIQCLENESKNLKQVYSPTTLNGKFIHKQREDHDNAMLAVYAHTLYLKENFPDQIKNHQKNQRSNDIAKFQRRVTMKFHGSSVENSLDKNTSPTSNINVNKQIAVQQLNGPNLLIQSKLTIGGRKSSIPVYKDTRYAQLLDECLQQVKQLEEEKKKNNRNIRKDPQISKDKYRLKIVKPDMNYLLQNLELQNSKSDQISYLKIFNDDELTRVMAKQYYGRWYLSPKQWAKIQKKGYKQQEITELKIETDNEQNLLSSDFIISKPGHRTETNRNITHHRTQQGSKNQLNQKSSGQIPKSSNVSPKKQFVSKVIDNPNEPLIKHQVKRSIYQKEFALTKLLDKIKDKAKAKKEEQERLARQRRSRSPTKLSAIDLESDHGLLRSLSKSPTKKLDRFVMAETFVEEIKHIVDSIDIGSESRKNNARIIQ</sequence>
<dbReference type="EMBL" id="CCKQ01011442">
    <property type="protein sequence ID" value="CDW83008.1"/>
    <property type="molecule type" value="Genomic_DNA"/>
</dbReference>
<dbReference type="Proteomes" id="UP000039865">
    <property type="component" value="Unassembled WGS sequence"/>
</dbReference>
<gene>
    <name evidence="3" type="primary">Contig8192.g8739</name>
    <name evidence="3" type="ORF">STYLEM_12047</name>
</gene>
<evidence type="ECO:0000256" key="2">
    <source>
        <dbReference type="SAM" id="MobiDB-lite"/>
    </source>
</evidence>
<keyword evidence="1" id="KW-0175">Coiled coil</keyword>
<dbReference type="InParanoid" id="A0A078APY3"/>
<keyword evidence="4" id="KW-1185">Reference proteome</keyword>
<feature type="compositionally biased region" description="Polar residues" evidence="2">
    <location>
        <begin position="933"/>
        <end position="956"/>
    </location>
</feature>
<feature type="coiled-coil region" evidence="1">
    <location>
        <begin position="410"/>
        <end position="462"/>
    </location>
</feature>
<organism evidence="3 4">
    <name type="scientific">Stylonychia lemnae</name>
    <name type="common">Ciliate</name>
    <dbReference type="NCBI Taxonomy" id="5949"/>
    <lineage>
        <taxon>Eukaryota</taxon>
        <taxon>Sar</taxon>
        <taxon>Alveolata</taxon>
        <taxon>Ciliophora</taxon>
        <taxon>Intramacronucleata</taxon>
        <taxon>Spirotrichea</taxon>
        <taxon>Stichotrichia</taxon>
        <taxon>Sporadotrichida</taxon>
        <taxon>Oxytrichidae</taxon>
        <taxon>Stylonychinae</taxon>
        <taxon>Stylonychia</taxon>
    </lineage>
</organism>
<accession>A0A078APY3</accession>
<dbReference type="AlphaFoldDB" id="A0A078APY3"/>
<feature type="compositionally biased region" description="Polar residues" evidence="2">
    <location>
        <begin position="500"/>
        <end position="510"/>
    </location>
</feature>
<reference evidence="3 4" key="1">
    <citation type="submission" date="2014-06" db="EMBL/GenBank/DDBJ databases">
        <authorList>
            <person name="Swart Estienne"/>
        </authorList>
    </citation>
    <scope>NUCLEOTIDE SEQUENCE [LARGE SCALE GENOMIC DNA]</scope>
    <source>
        <strain evidence="3 4">130c</strain>
    </source>
</reference>
<feature type="region of interest" description="Disordered" evidence="2">
    <location>
        <begin position="383"/>
        <end position="407"/>
    </location>
</feature>
<feature type="region of interest" description="Disordered" evidence="2">
    <location>
        <begin position="930"/>
        <end position="958"/>
    </location>
</feature>
<dbReference type="OrthoDB" id="327930at2759"/>
<evidence type="ECO:0000313" key="3">
    <source>
        <dbReference type="EMBL" id="CDW83008.1"/>
    </source>
</evidence>
<feature type="region of interest" description="Disordered" evidence="2">
    <location>
        <begin position="1003"/>
        <end position="1022"/>
    </location>
</feature>
<name>A0A078APY3_STYLE</name>
<feature type="coiled-coil region" evidence="1">
    <location>
        <begin position="789"/>
        <end position="817"/>
    </location>
</feature>
<evidence type="ECO:0000313" key="4">
    <source>
        <dbReference type="Proteomes" id="UP000039865"/>
    </source>
</evidence>
<protein>
    <submittedName>
        <fullName evidence="3">Uncharacterized protein</fullName>
    </submittedName>
</protein>
<feature type="region of interest" description="Disordered" evidence="2">
    <location>
        <begin position="488"/>
        <end position="510"/>
    </location>
</feature>
<evidence type="ECO:0000256" key="1">
    <source>
        <dbReference type="SAM" id="Coils"/>
    </source>
</evidence>